<reference evidence="2" key="2">
    <citation type="submission" date="2023-01" db="EMBL/GenBank/DDBJ databases">
        <title>Draft genome sequence of Agaribacter marinus strain NBRC 110023.</title>
        <authorList>
            <person name="Sun Q."/>
            <person name="Mori K."/>
        </authorList>
    </citation>
    <scope>NUCLEOTIDE SEQUENCE</scope>
    <source>
        <strain evidence="2">NBRC 110023</strain>
    </source>
</reference>
<dbReference type="InterPro" id="IPR025263">
    <property type="entry name" value="YhdP_central"/>
</dbReference>
<dbReference type="NCBIfam" id="TIGR02099">
    <property type="entry name" value="YhdP family protein"/>
    <property type="match status" value="1"/>
</dbReference>
<dbReference type="RefSeq" id="WP_284218672.1">
    <property type="nucleotide sequence ID" value="NZ_BSOT01000009.1"/>
</dbReference>
<dbReference type="PANTHER" id="PTHR38690:SF1">
    <property type="entry name" value="PROTEASE"/>
    <property type="match status" value="1"/>
</dbReference>
<sequence length="1299" mass="143816">MSKTSETLTFILRKLWTLIAISLVLVALLISALRYSLPYLDDQKDNIEAFVLQEYGIDLVIGKIDATWHASGPSLVLNDVKMRQGDASPIMLEVGDLYLLIDFWPSISSASLQSTNVRLSELHLHINLAEMKSSDENVAIVQALETVFLDQLENFSVDDSKLTLVTNESERTIHIDQLSWLNKDSRHQGLGLFSLNDYSNNNAKFIIDLYGSVEDYTGKFYAQGQQIDIAPWINELGVLQAELENSDGNFELWADIADGGITKIQGAILPSQFSWKGENELVSNSLSAEFFALPTDSNGENWQFTFKDLSLGIQEEKVNSAWLGSYNQAGDIYIENTTPFELTQARGLTKLVSKPLAQTLEDIDLAFSLTKAKIAYSNNKGVALSIRGGELSYHEKGILPGIEQLHFDIDWAGNKGLVTIEQPEVKLTSEMLLEKNISLEDVSLPIAIEKNADGLLFSVDQMSMVADGLEIDGSVEYAAKSKEMSLFLNTEVLELSKLRTLLPNQLMGQETKQFLTRAFSGTGRVEYANILWHGAIPDYPFVQNEGVFQTAVRVNEAELTFSSEWPAVTQLDVDLLFENNALYMRSDSSYLKNVHITNFRAEVPELKSASNLIINARGSGSGEDLSNLLLDSSLDDTLGRILSQDVVVSGLLNTDLKLTIPLSDAQNVRAQGTVNLVNNDVRIAALGLSLTESMGELRFDNQDLVVKDVNAVLFEQPISLNLLSVQNDTYDLDIGIRGQWVLDKLLLEHAPDLTESVAGTADWLLNIDVQLQEKDYKYTANFTSDLLGVSSSLPAPLDKALDDVFNLKLVANGNNIASVIRLSANDQVRFEGALPHKEKRFNRAHLSLGETDFFGMGAGFSISANLPEMDVSHWYRTVNQILSGKKSNSPGYLDVPQRIFVEADQVNFGDTRITDMGMTAKRNQDNWLIDFDADQTRGTATIFDQWVSRGVEISVDYIKFKKTPAPEFKSDNGEPSKEVLAQAPDLTETSIDPESLPTIRFDCADCTFAGLDFGKVTLVASPNDDGLEINQLSMRGESGRVNASGQWYKRHKDHYTFLVGDAQSNDFGRYLQAFDVDSGIKDSEALMDFQLTWKNSPLDFNFSTLDGEINWQLTDGYLNEVSDKGSRIFTLLSLNSLVRKLSLDFRDVFAKGFFYDEMNGSIQITEGKADTRDTNIDGAAGEIEIYGYTDLVSKELNYNVSFAPNVTGNLPVLVYFFTVSPPSALAALALDQVLTSTKVISNVNYSVTGTIKEPILIETGRESTEVDLPARRIPSPQEDDPTFIPPTTGDIIEVQAQDG</sequence>
<dbReference type="InterPro" id="IPR011836">
    <property type="entry name" value="YhdP"/>
</dbReference>
<evidence type="ECO:0000259" key="1">
    <source>
        <dbReference type="Pfam" id="PF13116"/>
    </source>
</evidence>
<evidence type="ECO:0000313" key="2">
    <source>
        <dbReference type="EMBL" id="GLR72251.1"/>
    </source>
</evidence>
<name>A0AA37T2A2_9ALTE</name>
<comment type="caution">
    <text evidence="2">The sequence shown here is derived from an EMBL/GenBank/DDBJ whole genome shotgun (WGS) entry which is preliminary data.</text>
</comment>
<protein>
    <submittedName>
        <fullName evidence="2">DUF3971 domain-containing protein</fullName>
    </submittedName>
</protein>
<organism evidence="2 3">
    <name type="scientific">Agaribacter marinus</name>
    <dbReference type="NCBI Taxonomy" id="1431249"/>
    <lineage>
        <taxon>Bacteria</taxon>
        <taxon>Pseudomonadati</taxon>
        <taxon>Pseudomonadota</taxon>
        <taxon>Gammaproteobacteria</taxon>
        <taxon>Alteromonadales</taxon>
        <taxon>Alteromonadaceae</taxon>
        <taxon>Agaribacter</taxon>
    </lineage>
</organism>
<gene>
    <name evidence="2" type="ORF">GCM10007852_31590</name>
</gene>
<keyword evidence="3" id="KW-1185">Reference proteome</keyword>
<dbReference type="EMBL" id="BSOT01000009">
    <property type="protein sequence ID" value="GLR72251.1"/>
    <property type="molecule type" value="Genomic_DNA"/>
</dbReference>
<feature type="domain" description="YhdP central" evidence="1">
    <location>
        <begin position="2"/>
        <end position="1255"/>
    </location>
</feature>
<dbReference type="Proteomes" id="UP001156601">
    <property type="component" value="Unassembled WGS sequence"/>
</dbReference>
<proteinExistence type="predicted"/>
<reference evidence="2" key="1">
    <citation type="journal article" date="2014" name="Int. J. Syst. Evol. Microbiol.">
        <title>Complete genome sequence of Corynebacterium casei LMG S-19264T (=DSM 44701T), isolated from a smear-ripened cheese.</title>
        <authorList>
            <consortium name="US DOE Joint Genome Institute (JGI-PGF)"/>
            <person name="Walter F."/>
            <person name="Albersmeier A."/>
            <person name="Kalinowski J."/>
            <person name="Ruckert C."/>
        </authorList>
    </citation>
    <scope>NUCLEOTIDE SEQUENCE</scope>
    <source>
        <strain evidence="2">NBRC 110023</strain>
    </source>
</reference>
<accession>A0AA37T2A2</accession>
<dbReference type="Pfam" id="PF13116">
    <property type="entry name" value="YhdP"/>
    <property type="match status" value="1"/>
</dbReference>
<dbReference type="PANTHER" id="PTHR38690">
    <property type="entry name" value="PROTEASE-RELATED"/>
    <property type="match status" value="1"/>
</dbReference>
<evidence type="ECO:0000313" key="3">
    <source>
        <dbReference type="Proteomes" id="UP001156601"/>
    </source>
</evidence>